<keyword evidence="1" id="KW-0433">Leucine-rich repeat</keyword>
<accession>A0ABM4A493</accession>
<keyword evidence="2" id="KW-0677">Repeat</keyword>
<dbReference type="InterPro" id="IPR042197">
    <property type="entry name" value="Apaf_helical"/>
</dbReference>
<dbReference type="InterPro" id="IPR036390">
    <property type="entry name" value="WH_DNA-bd_sf"/>
</dbReference>
<dbReference type="InterPro" id="IPR035897">
    <property type="entry name" value="Toll_tir_struct_dom_sf"/>
</dbReference>
<dbReference type="Gene3D" id="3.40.50.300">
    <property type="entry name" value="P-loop containing nucleotide triphosphate hydrolases"/>
    <property type="match status" value="1"/>
</dbReference>
<dbReference type="SUPFAM" id="SSF52200">
    <property type="entry name" value="Toll/Interleukin receptor TIR domain"/>
    <property type="match status" value="2"/>
</dbReference>
<gene>
    <name evidence="6" type="primary">LOC107422313</name>
</gene>
<organism evidence="5 6">
    <name type="scientific">Ziziphus jujuba</name>
    <name type="common">Chinese jujube</name>
    <name type="synonym">Ziziphus sativa</name>
    <dbReference type="NCBI Taxonomy" id="326968"/>
    <lineage>
        <taxon>Eukaryota</taxon>
        <taxon>Viridiplantae</taxon>
        <taxon>Streptophyta</taxon>
        <taxon>Embryophyta</taxon>
        <taxon>Tracheophyta</taxon>
        <taxon>Spermatophyta</taxon>
        <taxon>Magnoliopsida</taxon>
        <taxon>eudicotyledons</taxon>
        <taxon>Gunneridae</taxon>
        <taxon>Pentapetalae</taxon>
        <taxon>rosids</taxon>
        <taxon>fabids</taxon>
        <taxon>Rosales</taxon>
        <taxon>Rhamnaceae</taxon>
        <taxon>Paliureae</taxon>
        <taxon>Ziziphus</taxon>
    </lineage>
</organism>
<dbReference type="InterPro" id="IPR000157">
    <property type="entry name" value="TIR_dom"/>
</dbReference>
<keyword evidence="3" id="KW-0611">Plant defense</keyword>
<keyword evidence="5" id="KW-1185">Reference proteome</keyword>
<dbReference type="PRINTS" id="PR00364">
    <property type="entry name" value="DISEASERSIST"/>
</dbReference>
<dbReference type="Gene3D" id="3.40.50.10140">
    <property type="entry name" value="Toll/interleukin-1 receptor homology (TIR) domain"/>
    <property type="match status" value="2"/>
</dbReference>
<feature type="domain" description="TIR" evidence="4">
    <location>
        <begin position="225"/>
        <end position="395"/>
    </location>
</feature>
<dbReference type="RefSeq" id="XP_060671548.1">
    <property type="nucleotide sequence ID" value="XM_060815565.1"/>
</dbReference>
<dbReference type="InterPro" id="IPR027417">
    <property type="entry name" value="P-loop_NTPase"/>
</dbReference>
<dbReference type="InterPro" id="IPR058192">
    <property type="entry name" value="WHD_ROQ1-like"/>
</dbReference>
<feature type="domain" description="TIR" evidence="4">
    <location>
        <begin position="18"/>
        <end position="186"/>
    </location>
</feature>
<reference evidence="6" key="1">
    <citation type="submission" date="2025-08" db="UniProtKB">
        <authorList>
            <consortium name="RefSeq"/>
        </authorList>
    </citation>
    <scope>IDENTIFICATION</scope>
    <source>
        <tissue evidence="6">Seedling</tissue>
    </source>
</reference>
<dbReference type="Pfam" id="PF23282">
    <property type="entry name" value="WHD_ROQ1"/>
    <property type="match status" value="1"/>
</dbReference>
<dbReference type="InterPro" id="IPR003593">
    <property type="entry name" value="AAA+_ATPase"/>
</dbReference>
<dbReference type="SUPFAM" id="SSF46785">
    <property type="entry name" value="Winged helix' DNA-binding domain"/>
    <property type="match status" value="1"/>
</dbReference>
<dbReference type="PANTHER" id="PTHR11017:SF573">
    <property type="entry name" value="ADP-RIBOSYL CYCLASE_CYCLIC ADP-RIBOSE HYDROLASE"/>
    <property type="match status" value="1"/>
</dbReference>
<dbReference type="SMART" id="SM00255">
    <property type="entry name" value="TIR"/>
    <property type="match status" value="2"/>
</dbReference>
<dbReference type="SMART" id="SM00382">
    <property type="entry name" value="AAA"/>
    <property type="match status" value="1"/>
</dbReference>
<dbReference type="SUPFAM" id="SSF52540">
    <property type="entry name" value="P-loop containing nucleoside triphosphate hydrolases"/>
    <property type="match status" value="1"/>
</dbReference>
<dbReference type="Proteomes" id="UP001652623">
    <property type="component" value="Chromosome 3"/>
</dbReference>
<sequence>MENFYSSSSSFSSNSIKSTHDVYLSFRGVDTRNGFTSHLYSALIRKGILAFMDVKLQEMVGEDMASAVFRAIEESESYIVVLSENYASSTWCLNEVVKIIECTEGTEKMILPIFYHVNPFDVRKQTGRFGKVFSFYEERFSDDTQKVWSWRNALRRLASISGWHIDHTRDEAKCIHRITAEIFERVTSLRKTEKATKRSEEKVEEIDSTTFDSSVSQSSSSNFIKTYDVFMSFKGEDTRSGFTSHLYYALSEEGILTYMDDVKQLENGEGISSTLLEAIEESEYFIVILSKNYASSVWCLTELVKIIECVQISGRKIFPIFYHVAPAEVRNQRGTFGEVFRKHEQRFIHDLEKVQSWRYALRRVADIAGWLIDGYSRKSEAEFIEQITAMVSKRVADVVAKKTSISKKEKATKRSKENVEEIKIVAVEGLPGMDSLVNDFHSSVCQSSADVRFIGIFGTSGIGKTTLARTYYQLISQKFEGKSFLKNVREVSKKKENGLVFLQTQLLSEIFKDKSITVGDVHNGIDMIRNSLCHKKVLLVLDDVDKLDQLKVLAEKDSWFGSGSIIIITTKDESLLEEVYKGSLLYRVNKLDRREALQLFAWKSFKSIYPPENYITLSRQLIEYANGVPLALELLGSFLWTKDKREWADTLDRLKNYYKKVLKIDDILQICFDELEELEKHIFLDIAYFFNGYDKNYVMQIMENSGFRARIGIRILIDKSLLRLDQNDNTLWMHELIQEMGQEIVRKECRKEPEGRSRLWDLHFCP</sequence>
<dbReference type="InterPro" id="IPR044974">
    <property type="entry name" value="Disease_R_plants"/>
</dbReference>
<dbReference type="Pfam" id="PF00931">
    <property type="entry name" value="NB-ARC"/>
    <property type="match status" value="1"/>
</dbReference>
<dbReference type="InterPro" id="IPR002182">
    <property type="entry name" value="NB-ARC"/>
</dbReference>
<evidence type="ECO:0000256" key="3">
    <source>
        <dbReference type="ARBA" id="ARBA00022821"/>
    </source>
</evidence>
<proteinExistence type="predicted"/>
<protein>
    <submittedName>
        <fullName evidence="6">Disease resistance protein RUN1-like</fullName>
    </submittedName>
</protein>
<name>A0ABM4A493_ZIZJJ</name>
<evidence type="ECO:0000313" key="6">
    <source>
        <dbReference type="RefSeq" id="XP_060671548.1"/>
    </source>
</evidence>
<evidence type="ECO:0000259" key="4">
    <source>
        <dbReference type="PROSITE" id="PS50104"/>
    </source>
</evidence>
<evidence type="ECO:0000313" key="5">
    <source>
        <dbReference type="Proteomes" id="UP001652623"/>
    </source>
</evidence>
<dbReference type="GeneID" id="107422313"/>
<dbReference type="PANTHER" id="PTHR11017">
    <property type="entry name" value="LEUCINE-RICH REPEAT-CONTAINING PROTEIN"/>
    <property type="match status" value="1"/>
</dbReference>
<evidence type="ECO:0000256" key="1">
    <source>
        <dbReference type="ARBA" id="ARBA00022614"/>
    </source>
</evidence>
<evidence type="ECO:0000256" key="2">
    <source>
        <dbReference type="ARBA" id="ARBA00022737"/>
    </source>
</evidence>
<dbReference type="PROSITE" id="PS50104">
    <property type="entry name" value="TIR"/>
    <property type="match status" value="2"/>
</dbReference>
<dbReference type="Gene3D" id="1.10.8.430">
    <property type="entry name" value="Helical domain of apoptotic protease-activating factors"/>
    <property type="match status" value="1"/>
</dbReference>
<dbReference type="Pfam" id="PF01582">
    <property type="entry name" value="TIR"/>
    <property type="match status" value="2"/>
</dbReference>